<evidence type="ECO:0000256" key="2">
    <source>
        <dbReference type="RuleBase" id="RU003679"/>
    </source>
</evidence>
<proteinExistence type="inferred from homology"/>
<sequence>MLFVAHHPWSEPPLHPRMSNDEDVRPGVSLNSRHLSLDGRPVVPVSGELHYSRVPRHRWAERLRQMRAGGITVVSSYVFWLHHVARRGEPRFDGNLDVAAFLDEVRAAGLHMMLRIGPWCHGESRNGGFPDWVQRSPVAHRTDDPDYLELVEEWFGQLAGQVGGAELLGIQVENELYDQPGHLVTLKRLARAAGMTAPLWTATAWGGADLPEDEVLPLYGGYGDGFWVDADAPWDPTFRDHYFYSHVWDDPGIGADLRRMHEAKLSTPQPRTPSPLFPPATCELGGGMATAYHRRPWPDALDVAAIAHGKIGNGSAWQGYYMYAGGTNPPGAQESHATGYPNDMPPLGYDFHAPIGESGLLAASHRELRRQHAFLAAFGARLADMPSTLPPVRPEGVDDSSTMRYALRSDGSGGFLFLTWHQPHFPLPPYEGAQFRVEMGRHEVTVPAAPVDIPAGTLACWPLRLPVGDAVLDWATASALTVLPGPTPTLVLVAAEGVDVTYAVDGVVSAVEPGRSPVRLGAFDLLVLPPSAPVWVDEDGPRRRLLLSGDELRWGPDGLIEVVAIEPPSVHVYDPGAGAFAPLPLDGDRSGFTAAVTPEPVRPAAATVPVAYGKYDGRQSAPAPETFDEMAAVHRLTIPPIPSGVDAFLRIDWAGDVGQLRVDGRPVTDRFWDGSAWTVNLRDTGWLPGADLTLHLLPLAAGSTVSLPPGARERLLAADGQQLLALDGVRVLGRATWREIV</sequence>
<reference evidence="4 5" key="1">
    <citation type="submission" date="2020-08" db="EMBL/GenBank/DDBJ databases">
        <title>Sequencing the genomes of 1000 actinobacteria strains.</title>
        <authorList>
            <person name="Klenk H.-P."/>
        </authorList>
    </citation>
    <scope>NUCLEOTIDE SEQUENCE [LARGE SCALE GENOMIC DNA]</scope>
    <source>
        <strain evidence="4 5">DSM 45518</strain>
    </source>
</reference>
<dbReference type="AlphaFoldDB" id="A0A7W7CN80"/>
<evidence type="ECO:0000313" key="4">
    <source>
        <dbReference type="EMBL" id="MBB4690153.1"/>
    </source>
</evidence>
<dbReference type="Gene3D" id="3.20.20.80">
    <property type="entry name" value="Glycosidases"/>
    <property type="match status" value="1"/>
</dbReference>
<dbReference type="InterPro" id="IPR031330">
    <property type="entry name" value="Gly_Hdrlase_35_cat"/>
</dbReference>
<comment type="caution">
    <text evidence="4">The sequence shown here is derived from an EMBL/GenBank/DDBJ whole genome shotgun (WGS) entry which is preliminary data.</text>
</comment>
<dbReference type="InterPro" id="IPR001944">
    <property type="entry name" value="Glycoside_Hdrlase_35"/>
</dbReference>
<dbReference type="SUPFAM" id="SSF51445">
    <property type="entry name" value="(Trans)glycosidases"/>
    <property type="match status" value="1"/>
</dbReference>
<organism evidence="4 5">
    <name type="scientific">Paractinoplanes abujensis</name>
    <dbReference type="NCBI Taxonomy" id="882441"/>
    <lineage>
        <taxon>Bacteria</taxon>
        <taxon>Bacillati</taxon>
        <taxon>Actinomycetota</taxon>
        <taxon>Actinomycetes</taxon>
        <taxon>Micromonosporales</taxon>
        <taxon>Micromonosporaceae</taxon>
        <taxon>Paractinoplanes</taxon>
    </lineage>
</organism>
<evidence type="ECO:0000259" key="3">
    <source>
        <dbReference type="Pfam" id="PF01301"/>
    </source>
</evidence>
<dbReference type="PANTHER" id="PTHR23421">
    <property type="entry name" value="BETA-GALACTOSIDASE RELATED"/>
    <property type="match status" value="1"/>
</dbReference>
<evidence type="ECO:0000256" key="1">
    <source>
        <dbReference type="ARBA" id="ARBA00009809"/>
    </source>
</evidence>
<dbReference type="PRINTS" id="PR00742">
    <property type="entry name" value="GLHYDRLASE35"/>
</dbReference>
<dbReference type="GO" id="GO:0005975">
    <property type="term" value="P:carbohydrate metabolic process"/>
    <property type="evidence" value="ECO:0007669"/>
    <property type="project" value="InterPro"/>
</dbReference>
<keyword evidence="5" id="KW-1185">Reference proteome</keyword>
<accession>A0A7W7CN80</accession>
<feature type="domain" description="Glycoside hydrolase 35 catalytic" evidence="3">
    <location>
        <begin position="35"/>
        <end position="372"/>
    </location>
</feature>
<name>A0A7W7CN80_9ACTN</name>
<dbReference type="Pfam" id="PF01301">
    <property type="entry name" value="Glyco_hydro_35"/>
    <property type="match status" value="1"/>
</dbReference>
<protein>
    <recommendedName>
        <fullName evidence="3">Glycoside hydrolase 35 catalytic domain-containing protein</fullName>
    </recommendedName>
</protein>
<dbReference type="RefSeq" id="WP_239092872.1">
    <property type="nucleotide sequence ID" value="NZ_BOMC01000044.1"/>
</dbReference>
<comment type="similarity">
    <text evidence="1 2">Belongs to the glycosyl hydrolase 35 family.</text>
</comment>
<gene>
    <name evidence="4" type="ORF">BKA14_000301</name>
</gene>
<dbReference type="EMBL" id="JACHMF010000001">
    <property type="protein sequence ID" value="MBB4690153.1"/>
    <property type="molecule type" value="Genomic_DNA"/>
</dbReference>
<evidence type="ECO:0000313" key="5">
    <source>
        <dbReference type="Proteomes" id="UP000542742"/>
    </source>
</evidence>
<dbReference type="Proteomes" id="UP000542742">
    <property type="component" value="Unassembled WGS sequence"/>
</dbReference>
<dbReference type="GO" id="GO:0004553">
    <property type="term" value="F:hydrolase activity, hydrolyzing O-glycosyl compounds"/>
    <property type="evidence" value="ECO:0007669"/>
    <property type="project" value="InterPro"/>
</dbReference>
<dbReference type="InterPro" id="IPR017853">
    <property type="entry name" value="GH"/>
</dbReference>